<dbReference type="InterPro" id="IPR003450">
    <property type="entry name" value="Replication_origin-bd"/>
</dbReference>
<dbReference type="Pfam" id="PF12965">
    <property type="entry name" value="DUF3854"/>
    <property type="match status" value="1"/>
</dbReference>
<feature type="region of interest" description="Disordered" evidence="1">
    <location>
        <begin position="1042"/>
        <end position="1065"/>
    </location>
</feature>
<dbReference type="InterPro" id="IPR049996">
    <property type="entry name" value="Slr7037-like"/>
</dbReference>
<name>B7KLN6_GLOC7</name>
<protein>
    <recommendedName>
        <fullName evidence="6">DUF3854 domain-containing protein</fullName>
    </recommendedName>
</protein>
<dbReference type="KEGG" id="cyc:PCC7424_5632"/>
<proteinExistence type="predicted"/>
<evidence type="ECO:0000259" key="2">
    <source>
        <dbReference type="Pfam" id="PF02399"/>
    </source>
</evidence>
<evidence type="ECO:0008006" key="6">
    <source>
        <dbReference type="Google" id="ProtNLM"/>
    </source>
</evidence>
<dbReference type="RefSeq" id="WP_012599623.1">
    <property type="nucleotide sequence ID" value="NC_011738.1"/>
</dbReference>
<dbReference type="EMBL" id="CP001292">
    <property type="protein sequence ID" value="ACK73708.1"/>
    <property type="molecule type" value="Genomic_DNA"/>
</dbReference>
<evidence type="ECO:0000256" key="1">
    <source>
        <dbReference type="SAM" id="MobiDB-lite"/>
    </source>
</evidence>
<organism evidence="4 5">
    <name type="scientific">Gloeothece citriformis (strain PCC 7424)</name>
    <name type="common">Cyanothece sp. (strain PCC 7424)</name>
    <dbReference type="NCBI Taxonomy" id="65393"/>
    <lineage>
        <taxon>Bacteria</taxon>
        <taxon>Bacillati</taxon>
        <taxon>Cyanobacteriota</taxon>
        <taxon>Cyanophyceae</taxon>
        <taxon>Oscillatoriophycideae</taxon>
        <taxon>Chroococcales</taxon>
        <taxon>Aphanothecaceae</taxon>
        <taxon>Gloeothece</taxon>
        <taxon>Gloeothece citriformis</taxon>
    </lineage>
</organism>
<keyword evidence="4" id="KW-0614">Plasmid</keyword>
<dbReference type="AlphaFoldDB" id="B7KLN6"/>
<dbReference type="NCBIfam" id="NF042913">
    <property type="entry name" value="CyRepA1"/>
    <property type="match status" value="1"/>
</dbReference>
<dbReference type="PANTHER" id="PTHR34985:SF1">
    <property type="entry name" value="SLR0554 PROTEIN"/>
    <property type="match status" value="1"/>
</dbReference>
<sequence>MTNINKIDSQHWSEWHSGGIDPQIIRDNVKSCHVSYSPYEDETDDPREYLFYWLPNSERRNDGRIRDGWLKKYRHIENGGWWCSGIDLLSPNCQDISHWGCFKPNKPRRTPDGKLIKYEHPPKSPTGLFALQVRRGLWELIAAKFNVEIGEYTSFWQWIVDHRTIPILITEGAKKAGILLTHKYVVIALPGIWNGIRRPKNESGEKTGELHLIPELAILATKPREFVFVFDHDTKPKTVESVNAAIRTTGSLLLEAGCKVSVIGWDYPEKGVDDLIVAYGIEVFDRIYENRCSLAQWEENQDNVKREAFKVQARNQWNYLKKYSSSGSIDKKYFEWDCPPSGTITFIKSPLGTGKTTWLCKIMTQLAASHYGGISLGYRNTLLLQWCAKSGFYHIHEHNVLGLKLIWDEESSIASCVDSLLHFEPDNFIGKILIIDEVVSVIKHLLFSPTIPVNKLMQILERFAKAVQLADRVICLDGLMADWVVEYLKSLCPQKQILTIENTYLGDKAPIYYLQGTINPKTLKTKKNDKRLFYLQLLQSSHIPAVASDSQVFLEALDELFISQGRVGIRVDSKTVSEDHVKEFLADPTLYILKYKPEYLLYSPSAESGLDVPITDYFSEHFGFFFGCIDADSIIQMSGRIRDVKVAKYLWVSERAINTDLEGTRSPIVATLEWAKNQCLTQDIHSTLEGLPDSAQIISNLTNLIETCKDTHWKTALAIEAIWNYERGNLRECVYELLTRCGHQVQIVEKVLNETLKYKLEAVGEQVSEQVEAVKTQNSCDIFNASDEYVGKSHLVKLSFESKWEQRTKIMKAKIIDKLPGVNESEQWSFEFIKYITYEQPQLMGQLELFWLLNNPEIAVQLSLEKYHQLLSVICNGEAIAPWKLRQQYSIVKALRELGIFHLVSHPKLTYEVYHSSHPLIKAIVKKGRGKKYKQILGRAPGKDPIKYVASLLRLIGVEFKAHQVRGEGGERYRVYAIDRERLNNPYRQLILESISRRYLRRSKMPMNWEISSSAIPSDNTPQIESEQGLDLVTDPPHKCINNGKESVTNRESTKTLKSPPKQHHKLHQKASNEDLLPIALDFQLAVDQGDFETFAVTLKAYKSVLNRQQLNQATRYLSKSSQLIIRQWVYQINARMA</sequence>
<dbReference type="PANTHER" id="PTHR34985">
    <property type="entry name" value="SLR0554 PROTEIN"/>
    <property type="match status" value="1"/>
</dbReference>
<dbReference type="eggNOG" id="COG0358">
    <property type="taxonomic scope" value="Bacteria"/>
</dbReference>
<geneLocation type="plasmid" evidence="4 5">
    <name>pP742401</name>
</geneLocation>
<dbReference type="Proteomes" id="UP000002384">
    <property type="component" value="Plasmid pP742401"/>
</dbReference>
<evidence type="ECO:0000313" key="5">
    <source>
        <dbReference type="Proteomes" id="UP000002384"/>
    </source>
</evidence>
<dbReference type="GO" id="GO:0003688">
    <property type="term" value="F:DNA replication origin binding"/>
    <property type="evidence" value="ECO:0007669"/>
    <property type="project" value="InterPro"/>
</dbReference>
<accession>B7KLN6</accession>
<reference evidence="5" key="1">
    <citation type="journal article" date="2011" name="MBio">
        <title>Novel metabolic attributes of the genus Cyanothece, comprising a group of unicellular nitrogen-fixing Cyanobacteria.</title>
        <authorList>
            <person name="Bandyopadhyay A."/>
            <person name="Elvitigala T."/>
            <person name="Welsh E."/>
            <person name="Stockel J."/>
            <person name="Liberton M."/>
            <person name="Min H."/>
            <person name="Sherman L.A."/>
            <person name="Pakrasi H.B."/>
        </authorList>
    </citation>
    <scope>NUCLEOTIDE SEQUENCE [LARGE SCALE GENOMIC DNA]</scope>
    <source>
        <strain evidence="5">PCC 7424</strain>
        <plasmid evidence="5">pP742401</plasmid>
    </source>
</reference>
<dbReference type="GO" id="GO:0005524">
    <property type="term" value="F:ATP binding"/>
    <property type="evidence" value="ECO:0007669"/>
    <property type="project" value="InterPro"/>
</dbReference>
<dbReference type="HOGENOM" id="CLU_278084_0_0_3"/>
<evidence type="ECO:0000313" key="4">
    <source>
        <dbReference type="EMBL" id="ACK73708.1"/>
    </source>
</evidence>
<feature type="domain" description="Replication origin-binding protein" evidence="2">
    <location>
        <begin position="343"/>
        <end position="506"/>
    </location>
</feature>
<evidence type="ECO:0000259" key="3">
    <source>
        <dbReference type="Pfam" id="PF12965"/>
    </source>
</evidence>
<dbReference type="GO" id="GO:0006260">
    <property type="term" value="P:DNA replication"/>
    <property type="evidence" value="ECO:0007669"/>
    <property type="project" value="InterPro"/>
</dbReference>
<gene>
    <name evidence="4" type="ordered locus">PCC7424_5632</name>
</gene>
<dbReference type="InterPro" id="IPR024385">
    <property type="entry name" value="DUF3854"/>
</dbReference>
<keyword evidence="5" id="KW-1185">Reference proteome</keyword>
<feature type="domain" description="DUF3854" evidence="3">
    <location>
        <begin position="155"/>
        <end position="282"/>
    </location>
</feature>
<dbReference type="Pfam" id="PF02399">
    <property type="entry name" value="Herpes_ori_bp"/>
    <property type="match status" value="1"/>
</dbReference>